<evidence type="ECO:0000256" key="7">
    <source>
        <dbReference type="ARBA" id="ARBA00023010"/>
    </source>
</evidence>
<feature type="non-terminal residue" evidence="19">
    <location>
        <position position="1"/>
    </location>
</feature>
<keyword evidence="3" id="KW-0813">Transport</keyword>
<evidence type="ECO:0000256" key="17">
    <source>
        <dbReference type="SAM" id="MobiDB-lite"/>
    </source>
</evidence>
<dbReference type="GO" id="GO:0045944">
    <property type="term" value="P:positive regulation of transcription by RNA polymerase II"/>
    <property type="evidence" value="ECO:0007669"/>
    <property type="project" value="TreeGrafter"/>
</dbReference>
<evidence type="ECO:0000256" key="1">
    <source>
        <dbReference type="ARBA" id="ARBA00004204"/>
    </source>
</evidence>
<comment type="caution">
    <text evidence="19">The sequence shown here is derived from an EMBL/GenBank/DDBJ whole genome shotgun (WGS) entry which is preliminary data.</text>
</comment>
<keyword evidence="10" id="KW-0804">Transcription</keyword>
<evidence type="ECO:0000259" key="18">
    <source>
        <dbReference type="SMART" id="SM01283"/>
    </source>
</evidence>
<evidence type="ECO:0000256" key="5">
    <source>
        <dbReference type="ARBA" id="ARBA00022553"/>
    </source>
</evidence>
<dbReference type="EMBL" id="AZIM01001705">
    <property type="protein sequence ID" value="ETE65966.1"/>
    <property type="molecule type" value="Genomic_DNA"/>
</dbReference>
<dbReference type="PANTHER" id="PTHR22739">
    <property type="entry name" value="STRIATED MUSCLE ACTIVATOR OF RHO-DEPENDENT SIGNALING-RELATED"/>
    <property type="match status" value="1"/>
</dbReference>
<evidence type="ECO:0000256" key="6">
    <source>
        <dbReference type="ARBA" id="ARBA00022927"/>
    </source>
</evidence>
<keyword evidence="5" id="KW-0597">Phosphoprotein</keyword>
<keyword evidence="4" id="KW-0963">Cytoplasm</keyword>
<dbReference type="Pfam" id="PF14705">
    <property type="entry name" value="Costars"/>
    <property type="match status" value="1"/>
</dbReference>
<dbReference type="Proteomes" id="UP000018936">
    <property type="component" value="Unassembled WGS sequence"/>
</dbReference>
<dbReference type="InterPro" id="IPR038095">
    <property type="entry name" value="Costars_sf"/>
</dbReference>
<dbReference type="Gene3D" id="1.10.10.1540">
    <property type="entry name" value="Costar domain"/>
    <property type="match status" value="1"/>
</dbReference>
<feature type="region of interest" description="Disordered" evidence="17">
    <location>
        <begin position="1"/>
        <end position="24"/>
    </location>
</feature>
<evidence type="ECO:0000256" key="11">
    <source>
        <dbReference type="ARBA" id="ARBA00023203"/>
    </source>
</evidence>
<dbReference type="GO" id="GO:0005856">
    <property type="term" value="C:cytoskeleton"/>
    <property type="evidence" value="ECO:0007669"/>
    <property type="project" value="UniProtKB-SubCell"/>
</dbReference>
<evidence type="ECO:0000256" key="12">
    <source>
        <dbReference type="ARBA" id="ARBA00023212"/>
    </source>
</evidence>
<evidence type="ECO:0000256" key="8">
    <source>
        <dbReference type="ARBA" id="ARBA00023015"/>
    </source>
</evidence>
<feature type="region of interest" description="Disordered" evidence="17">
    <location>
        <begin position="76"/>
        <end position="108"/>
    </location>
</feature>
<organism evidence="19 20">
    <name type="scientific">Ophiophagus hannah</name>
    <name type="common">King cobra</name>
    <name type="synonym">Naja hannah</name>
    <dbReference type="NCBI Taxonomy" id="8665"/>
    <lineage>
        <taxon>Eukaryota</taxon>
        <taxon>Metazoa</taxon>
        <taxon>Chordata</taxon>
        <taxon>Craniata</taxon>
        <taxon>Vertebrata</taxon>
        <taxon>Euteleostomi</taxon>
        <taxon>Lepidosauria</taxon>
        <taxon>Squamata</taxon>
        <taxon>Bifurcata</taxon>
        <taxon>Unidentata</taxon>
        <taxon>Episquamata</taxon>
        <taxon>Toxicofera</taxon>
        <taxon>Serpentes</taxon>
        <taxon>Colubroidea</taxon>
        <taxon>Elapidae</taxon>
        <taxon>Elapinae</taxon>
        <taxon>Ophiophagus</taxon>
    </lineage>
</organism>
<keyword evidence="7" id="KW-0811">Translocation</keyword>
<dbReference type="PANTHER" id="PTHR22739:SF22">
    <property type="entry name" value="COSTARS DOMAIN-CONTAINING PROTEIN"/>
    <property type="match status" value="1"/>
</dbReference>
<keyword evidence="11" id="KW-0009">Actin-binding</keyword>
<evidence type="ECO:0000256" key="9">
    <source>
        <dbReference type="ARBA" id="ARBA00023159"/>
    </source>
</evidence>
<dbReference type="GO" id="GO:0015031">
    <property type="term" value="P:protein transport"/>
    <property type="evidence" value="ECO:0007669"/>
    <property type="project" value="UniProtKB-KW"/>
</dbReference>
<evidence type="ECO:0000256" key="15">
    <source>
        <dbReference type="ARBA" id="ARBA00073502"/>
    </source>
</evidence>
<dbReference type="GO" id="GO:0030017">
    <property type="term" value="C:sarcomere"/>
    <property type="evidence" value="ECO:0007669"/>
    <property type="project" value="UniProtKB-SubCell"/>
</dbReference>
<evidence type="ECO:0000256" key="4">
    <source>
        <dbReference type="ARBA" id="ARBA00022490"/>
    </source>
</evidence>
<dbReference type="GO" id="GO:0035025">
    <property type="term" value="P:positive regulation of Rho protein signal transduction"/>
    <property type="evidence" value="ECO:0007669"/>
    <property type="project" value="InterPro"/>
</dbReference>
<dbReference type="OrthoDB" id="9871914at2759"/>
<dbReference type="InterPro" id="IPR027817">
    <property type="entry name" value="Costars_dom"/>
</dbReference>
<evidence type="ECO:0000256" key="3">
    <source>
        <dbReference type="ARBA" id="ARBA00022448"/>
    </source>
</evidence>
<keyword evidence="6" id="KW-0653">Protein transport</keyword>
<keyword evidence="9" id="KW-0010">Activator</keyword>
<evidence type="ECO:0000256" key="2">
    <source>
        <dbReference type="ARBA" id="ARBA00004245"/>
    </source>
</evidence>
<evidence type="ECO:0000313" key="19">
    <source>
        <dbReference type="EMBL" id="ETE65966.1"/>
    </source>
</evidence>
<name>V8NVJ0_OPHHA</name>
<keyword evidence="12" id="KW-0206">Cytoskeleton</keyword>
<protein>
    <recommendedName>
        <fullName evidence="15">Actin-binding Rho-activating protein</fullName>
    </recommendedName>
    <alternativeName>
        <fullName evidence="16">Striated muscle activator of Rho-dependent signaling</fullName>
    </alternativeName>
</protein>
<feature type="domain" description="Costars" evidence="18">
    <location>
        <begin position="113"/>
        <end position="189"/>
    </location>
</feature>
<evidence type="ECO:0000256" key="13">
    <source>
        <dbReference type="ARBA" id="ARBA00059783"/>
    </source>
</evidence>
<reference evidence="19 20" key="1">
    <citation type="journal article" date="2013" name="Proc. Natl. Acad. Sci. U.S.A.">
        <title>The king cobra genome reveals dynamic gene evolution and adaptation in the snake venom system.</title>
        <authorList>
            <person name="Vonk F.J."/>
            <person name="Casewell N.R."/>
            <person name="Henkel C.V."/>
            <person name="Heimberg A.M."/>
            <person name="Jansen H.J."/>
            <person name="McCleary R.J."/>
            <person name="Kerkkamp H.M."/>
            <person name="Vos R.A."/>
            <person name="Guerreiro I."/>
            <person name="Calvete J.J."/>
            <person name="Wuster W."/>
            <person name="Woods A.E."/>
            <person name="Logan J.M."/>
            <person name="Harrison R.A."/>
            <person name="Castoe T.A."/>
            <person name="de Koning A.P."/>
            <person name="Pollock D.D."/>
            <person name="Yandell M."/>
            <person name="Calderon D."/>
            <person name="Renjifo C."/>
            <person name="Currier R.B."/>
            <person name="Salgado D."/>
            <person name="Pla D."/>
            <person name="Sanz L."/>
            <person name="Hyder A.S."/>
            <person name="Ribeiro J.M."/>
            <person name="Arntzen J.W."/>
            <person name="van den Thillart G.E."/>
            <person name="Boetzer M."/>
            <person name="Pirovano W."/>
            <person name="Dirks R.P."/>
            <person name="Spaink H.P."/>
            <person name="Duboule D."/>
            <person name="McGlinn E."/>
            <person name="Kini R.M."/>
            <person name="Richardson M.K."/>
        </authorList>
    </citation>
    <scope>NUCLEOTIDE SEQUENCE</scope>
    <source>
        <tissue evidence="19">Blood</tissue>
    </source>
</reference>
<feature type="compositionally biased region" description="Polar residues" evidence="17">
    <location>
        <begin position="76"/>
        <end position="86"/>
    </location>
</feature>
<dbReference type="AlphaFoldDB" id="V8NVJ0"/>
<evidence type="ECO:0000256" key="16">
    <source>
        <dbReference type="ARBA" id="ARBA00076363"/>
    </source>
</evidence>
<comment type="subunit">
    <text evidence="14">Binds F-actin and ABLIM1, ABLIM2 and ABLIM3. Interaction with ABLIM2 and ABLIM3 enhances activity.</text>
</comment>
<comment type="subcellular location">
    <subcellularLocation>
        <location evidence="2">Cytoplasm</location>
        <location evidence="2">Cytoskeleton</location>
    </subcellularLocation>
    <subcellularLocation>
        <location evidence="1">Cytoplasm</location>
        <location evidence="1">Myofibril</location>
        <location evidence="1">Sarcomere</location>
    </subcellularLocation>
</comment>
<keyword evidence="8" id="KW-0805">Transcription regulation</keyword>
<evidence type="ECO:0000256" key="14">
    <source>
        <dbReference type="ARBA" id="ARBA00063019"/>
    </source>
</evidence>
<evidence type="ECO:0000256" key="10">
    <source>
        <dbReference type="ARBA" id="ARBA00023163"/>
    </source>
</evidence>
<sequence length="198" mass="22207">MGESVHGKRDPLRKSEPVAELETPSSSLCAIKAVYGMEESKTQNTGAASSCHGIVGQLARNWQSWSKDRVAYQQQNPFSNGNQVTLRTEKGDPTYGRPPEGSKTEQRGKDAHAHIGKEMEELCLIIRNTGKREQDGQVRITFKKLFDRYVTISNKLVGVLLRARKYGLVDFEGEMLWQGKDDSVVITLFEDKDYPSIS</sequence>
<dbReference type="FunFam" id="1.10.10.1540:FF:000001">
    <property type="entry name" value="Actin-binding Rho-activating protein a"/>
    <property type="match status" value="1"/>
</dbReference>
<comment type="function">
    <text evidence="13">Acts as an activator of serum response factor (SRF)-dependent transcription possibly by inducing nuclear translocation of MKL1 or MKL2 and through a mechanism requiring Rho-actin signaling.</text>
</comment>
<dbReference type="GO" id="GO:0003779">
    <property type="term" value="F:actin binding"/>
    <property type="evidence" value="ECO:0007669"/>
    <property type="project" value="UniProtKB-KW"/>
</dbReference>
<feature type="compositionally biased region" description="Basic and acidic residues" evidence="17">
    <location>
        <begin position="1"/>
        <end position="17"/>
    </location>
</feature>
<gene>
    <name evidence="19" type="primary">Abra</name>
    <name evidence="19" type="ORF">L345_08262</name>
</gene>
<dbReference type="SMART" id="SM01283">
    <property type="entry name" value="Costars"/>
    <property type="match status" value="1"/>
</dbReference>
<dbReference type="InterPro" id="IPR026111">
    <property type="entry name" value="Abra"/>
</dbReference>
<evidence type="ECO:0000313" key="20">
    <source>
        <dbReference type="Proteomes" id="UP000018936"/>
    </source>
</evidence>
<keyword evidence="20" id="KW-1185">Reference proteome</keyword>
<proteinExistence type="predicted"/>
<accession>V8NVJ0</accession>